<protein>
    <submittedName>
        <fullName evidence="1">Uncharacterized protein</fullName>
    </submittedName>
</protein>
<sequence length="58" mass="6459">MIHVALSFPSEFRSAFHPRQKLTSSIDTLISKGNLSAVTFLSVFYNLIVEKQAGISLF</sequence>
<proteinExistence type="predicted"/>
<evidence type="ECO:0000313" key="1">
    <source>
        <dbReference type="EMBL" id="MDN3709227.1"/>
    </source>
</evidence>
<dbReference type="RefSeq" id="WP_290364970.1">
    <property type="nucleotide sequence ID" value="NZ_JAUFQU010000024.1"/>
</dbReference>
<organism evidence="1 2">
    <name type="scientific">Paenimyroides ceti</name>
    <dbReference type="NCBI Taxonomy" id="395087"/>
    <lineage>
        <taxon>Bacteria</taxon>
        <taxon>Pseudomonadati</taxon>
        <taxon>Bacteroidota</taxon>
        <taxon>Flavobacteriia</taxon>
        <taxon>Flavobacteriales</taxon>
        <taxon>Flavobacteriaceae</taxon>
        <taxon>Paenimyroides</taxon>
    </lineage>
</organism>
<evidence type="ECO:0000313" key="2">
    <source>
        <dbReference type="Proteomes" id="UP001242368"/>
    </source>
</evidence>
<name>A0ABT8D054_9FLAO</name>
<comment type="caution">
    <text evidence="1">The sequence shown here is derived from an EMBL/GenBank/DDBJ whole genome shotgun (WGS) entry which is preliminary data.</text>
</comment>
<dbReference type="EMBL" id="JAUFQU010000024">
    <property type="protein sequence ID" value="MDN3709227.1"/>
    <property type="molecule type" value="Genomic_DNA"/>
</dbReference>
<keyword evidence="2" id="KW-1185">Reference proteome</keyword>
<reference evidence="2" key="1">
    <citation type="journal article" date="2019" name="Int. J. Syst. Evol. Microbiol.">
        <title>The Global Catalogue of Microorganisms (GCM) 10K type strain sequencing project: providing services to taxonomists for standard genome sequencing and annotation.</title>
        <authorList>
            <consortium name="The Broad Institute Genomics Platform"/>
            <consortium name="The Broad Institute Genome Sequencing Center for Infectious Disease"/>
            <person name="Wu L."/>
            <person name="Ma J."/>
        </authorList>
    </citation>
    <scope>NUCLEOTIDE SEQUENCE [LARGE SCALE GENOMIC DNA]</scope>
    <source>
        <strain evidence="2">CECT 7184</strain>
    </source>
</reference>
<dbReference type="Proteomes" id="UP001242368">
    <property type="component" value="Unassembled WGS sequence"/>
</dbReference>
<gene>
    <name evidence="1" type="ORF">QW060_19575</name>
</gene>
<accession>A0ABT8D054</accession>